<dbReference type="AlphaFoldDB" id="A0A0J1CRI8"/>
<keyword evidence="2" id="KW-1185">Reference proteome</keyword>
<dbReference type="EMBL" id="AEJF01000158">
    <property type="protein sequence ID" value="KLU23227.1"/>
    <property type="molecule type" value="Genomic_DNA"/>
</dbReference>
<reference evidence="1 2" key="1">
    <citation type="journal article" date="2015" name="Genome Announc.">
        <title>Draft Genome Sequence of Burkholderia sp. Strain PML1(12), an Ectomycorrhizosphere-Inhabiting Bacterium with Effective Mineral-Weathering Ability.</title>
        <authorList>
            <person name="Uroz S."/>
            <person name="Oger P."/>
        </authorList>
    </citation>
    <scope>NUCLEOTIDE SEQUENCE [LARGE SCALE GENOMIC DNA]</scope>
    <source>
        <strain evidence="2">PML1(12)</strain>
    </source>
</reference>
<accession>A0A0J1CRI8</accession>
<proteinExistence type="predicted"/>
<dbReference type="OrthoDB" id="6624622at2"/>
<organism evidence="1 2">
    <name type="scientific">Caballeronia mineralivorans PML1(12)</name>
    <dbReference type="NCBI Taxonomy" id="908627"/>
    <lineage>
        <taxon>Bacteria</taxon>
        <taxon>Pseudomonadati</taxon>
        <taxon>Pseudomonadota</taxon>
        <taxon>Betaproteobacteria</taxon>
        <taxon>Burkholderiales</taxon>
        <taxon>Burkholderiaceae</taxon>
        <taxon>Caballeronia</taxon>
    </lineage>
</organism>
<name>A0A0J1CRI8_9BURK</name>
<comment type="caution">
    <text evidence="1">The sequence shown here is derived from an EMBL/GenBank/DDBJ whole genome shotgun (WGS) entry which is preliminary data.</text>
</comment>
<sequence>MTCEQCSDWCVRYSIHHPRELRNAIQIAAQNIADKTLVEVVADPMLCSITFSELANGGAWDDFVEYHFRCLHCGEEFWLHAETYHGSGGYWEPRNFTSIRENISN</sequence>
<dbReference type="Proteomes" id="UP000035963">
    <property type="component" value="Unassembled WGS sequence"/>
</dbReference>
<evidence type="ECO:0000313" key="2">
    <source>
        <dbReference type="Proteomes" id="UP000035963"/>
    </source>
</evidence>
<dbReference type="PATRIC" id="fig|908627.4.peg.5926"/>
<evidence type="ECO:0000313" key="1">
    <source>
        <dbReference type="EMBL" id="KLU23227.1"/>
    </source>
</evidence>
<protein>
    <submittedName>
        <fullName evidence="1">Uncharacterized protein</fullName>
    </submittedName>
</protein>
<gene>
    <name evidence="1" type="ORF">EOS_26555</name>
</gene>
<dbReference type="RefSeq" id="WP_047895171.1">
    <property type="nucleotide sequence ID" value="NZ_AEJF01000158.1"/>
</dbReference>